<dbReference type="EMBL" id="GBXM01039518">
    <property type="protein sequence ID" value="JAH69059.1"/>
    <property type="molecule type" value="Transcribed_RNA"/>
</dbReference>
<reference evidence="1" key="1">
    <citation type="submission" date="2014-11" db="EMBL/GenBank/DDBJ databases">
        <authorList>
            <person name="Amaro Gonzalez C."/>
        </authorList>
    </citation>
    <scope>NUCLEOTIDE SEQUENCE</scope>
</reference>
<sequence>MACRQHFQGFVRCWAP</sequence>
<dbReference type="AlphaFoldDB" id="A0A0E9UT63"/>
<reference evidence="1" key="2">
    <citation type="journal article" date="2015" name="Fish Shellfish Immunol.">
        <title>Early steps in the European eel (Anguilla anguilla)-Vibrio vulnificus interaction in the gills: Role of the RtxA13 toxin.</title>
        <authorList>
            <person name="Callol A."/>
            <person name="Pajuelo D."/>
            <person name="Ebbesson L."/>
            <person name="Teles M."/>
            <person name="MacKenzie S."/>
            <person name="Amaro C."/>
        </authorList>
    </citation>
    <scope>NUCLEOTIDE SEQUENCE</scope>
</reference>
<evidence type="ECO:0000313" key="1">
    <source>
        <dbReference type="EMBL" id="JAH69059.1"/>
    </source>
</evidence>
<organism evidence="1">
    <name type="scientific">Anguilla anguilla</name>
    <name type="common">European freshwater eel</name>
    <name type="synonym">Muraena anguilla</name>
    <dbReference type="NCBI Taxonomy" id="7936"/>
    <lineage>
        <taxon>Eukaryota</taxon>
        <taxon>Metazoa</taxon>
        <taxon>Chordata</taxon>
        <taxon>Craniata</taxon>
        <taxon>Vertebrata</taxon>
        <taxon>Euteleostomi</taxon>
        <taxon>Actinopterygii</taxon>
        <taxon>Neopterygii</taxon>
        <taxon>Teleostei</taxon>
        <taxon>Anguilliformes</taxon>
        <taxon>Anguillidae</taxon>
        <taxon>Anguilla</taxon>
    </lineage>
</organism>
<proteinExistence type="predicted"/>
<accession>A0A0E9UT63</accession>
<protein>
    <submittedName>
        <fullName evidence="1">Uncharacterized protein</fullName>
    </submittedName>
</protein>
<name>A0A0E9UT63_ANGAN</name>